<name>A0A1M4EKY6_9ACTN</name>
<evidence type="ECO:0000313" key="2">
    <source>
        <dbReference type="EMBL" id="SBO99418.1"/>
    </source>
</evidence>
<dbReference type="Gene3D" id="3.40.50.720">
    <property type="entry name" value="NAD(P)-binding Rossmann-like Domain"/>
    <property type="match status" value="1"/>
</dbReference>
<dbReference type="InterPro" id="IPR020904">
    <property type="entry name" value="Sc_DH/Rdtase_CS"/>
</dbReference>
<dbReference type="CDD" id="cd05233">
    <property type="entry name" value="SDR_c"/>
    <property type="match status" value="1"/>
</dbReference>
<proteinExistence type="inferred from homology"/>
<protein>
    <submittedName>
        <fullName evidence="2">Short-chain dehydrogenase/reductase SDR</fullName>
    </submittedName>
</protein>
<organism evidence="2">
    <name type="scientific">Nonomuraea gerenzanensis</name>
    <dbReference type="NCBI Taxonomy" id="93944"/>
    <lineage>
        <taxon>Bacteria</taxon>
        <taxon>Bacillati</taxon>
        <taxon>Actinomycetota</taxon>
        <taxon>Actinomycetes</taxon>
        <taxon>Streptosporangiales</taxon>
        <taxon>Streptosporangiaceae</taxon>
        <taxon>Nonomuraea</taxon>
    </lineage>
</organism>
<dbReference type="EMBL" id="LT559118">
    <property type="protein sequence ID" value="SBO99418.1"/>
    <property type="molecule type" value="Genomic_DNA"/>
</dbReference>
<comment type="similarity">
    <text evidence="1">Belongs to the short-chain dehydrogenases/reductases (SDR) family.</text>
</comment>
<dbReference type="PROSITE" id="PS00061">
    <property type="entry name" value="ADH_SHORT"/>
    <property type="match status" value="1"/>
</dbReference>
<dbReference type="PANTHER" id="PTHR43975">
    <property type="entry name" value="ZGC:101858"/>
    <property type="match status" value="1"/>
</dbReference>
<dbReference type="PRINTS" id="PR00081">
    <property type="entry name" value="GDHRDH"/>
</dbReference>
<evidence type="ECO:0000256" key="1">
    <source>
        <dbReference type="ARBA" id="ARBA00006484"/>
    </source>
</evidence>
<reference evidence="2" key="1">
    <citation type="submission" date="2016-04" db="EMBL/GenBank/DDBJ databases">
        <authorList>
            <person name="Evans L.H."/>
            <person name="Alamgir A."/>
            <person name="Owens N."/>
            <person name="Weber N.D."/>
            <person name="Virtaneva K."/>
            <person name="Barbian K."/>
            <person name="Babar A."/>
            <person name="Rosenke K."/>
        </authorList>
    </citation>
    <scope>NUCLEOTIDE SEQUENCE</scope>
    <source>
        <strain evidence="2">Nono1</strain>
    </source>
</reference>
<dbReference type="PANTHER" id="PTHR43975:SF2">
    <property type="entry name" value="EG:BACR7A4.14 PROTEIN-RELATED"/>
    <property type="match status" value="1"/>
</dbReference>
<sequence length="247" mass="25690">MSDGGTFLITGATGQVAEATIALLAKRGDALLLTGRNEDRLAELERAYGEPGRIETFAADVTTERGAVEAAEAAVSRLGRLDGLIHMVGGFSAGPVFITRVEEYDRLLRVNFLSAVCATQAVLPHLDGGGRLVFFGSPLAGEPLAALGGYAAGKAALLAWMRSLSHEVKHRGIHANAVIMTMADTPQARQERAHVDFDHAVTPDLVARVVAFLTGEGADGLYGSLVPVMGKFGFSSALAGPPPGKAG</sequence>
<dbReference type="SUPFAM" id="SSF51735">
    <property type="entry name" value="NAD(P)-binding Rossmann-fold domains"/>
    <property type="match status" value="1"/>
</dbReference>
<accession>A0A1M4EKY6</accession>
<dbReference type="InterPro" id="IPR036291">
    <property type="entry name" value="NAD(P)-bd_dom_sf"/>
</dbReference>
<dbReference type="RefSeq" id="WP_225268092.1">
    <property type="nucleotide sequence ID" value="NZ_CP084058.1"/>
</dbReference>
<dbReference type="AlphaFoldDB" id="A0A1M4EKY6"/>
<dbReference type="InterPro" id="IPR002347">
    <property type="entry name" value="SDR_fam"/>
</dbReference>
<gene>
    <name evidence="2" type="ORF">BN4615_P8934</name>
</gene>
<dbReference type="Pfam" id="PF00106">
    <property type="entry name" value="adh_short"/>
    <property type="match status" value="1"/>
</dbReference>